<keyword evidence="4 5" id="KW-0539">Nucleus</keyword>
<keyword evidence="3 6" id="KW-0175">Coiled coil</keyword>
<dbReference type="OrthoDB" id="9978204at2759"/>
<evidence type="ECO:0000313" key="9">
    <source>
        <dbReference type="Proteomes" id="UP000018144"/>
    </source>
</evidence>
<dbReference type="GO" id="GO:0005634">
    <property type="term" value="C:nucleus"/>
    <property type="evidence" value="ECO:0007669"/>
    <property type="project" value="UniProtKB-SubCell"/>
</dbReference>
<comment type="similarity">
    <text evidence="2 5">Belongs to the MND1 family.</text>
</comment>
<accession>U4LK33</accession>
<evidence type="ECO:0000256" key="1">
    <source>
        <dbReference type="ARBA" id="ARBA00004123"/>
    </source>
</evidence>
<evidence type="ECO:0000256" key="5">
    <source>
        <dbReference type="PIRNR" id="PIRNR026991"/>
    </source>
</evidence>
<dbReference type="EMBL" id="HF935776">
    <property type="protein sequence ID" value="CCX13056.1"/>
    <property type="molecule type" value="Genomic_DNA"/>
</dbReference>
<gene>
    <name evidence="8" type="ORF">PCON_12649</name>
</gene>
<organism evidence="8 9">
    <name type="scientific">Pyronema omphalodes (strain CBS 100304)</name>
    <name type="common">Pyronema confluens</name>
    <dbReference type="NCBI Taxonomy" id="1076935"/>
    <lineage>
        <taxon>Eukaryota</taxon>
        <taxon>Fungi</taxon>
        <taxon>Dikarya</taxon>
        <taxon>Ascomycota</taxon>
        <taxon>Pezizomycotina</taxon>
        <taxon>Pezizomycetes</taxon>
        <taxon>Pezizales</taxon>
        <taxon>Pyronemataceae</taxon>
        <taxon>Pyronema</taxon>
    </lineage>
</organism>
<dbReference type="GO" id="GO:0007131">
    <property type="term" value="P:reciprocal meiotic recombination"/>
    <property type="evidence" value="ECO:0007669"/>
    <property type="project" value="InterPro"/>
</dbReference>
<protein>
    <recommendedName>
        <fullName evidence="5">Meiotic nuclear division protein 1</fullName>
    </recommendedName>
</protein>
<evidence type="ECO:0000256" key="4">
    <source>
        <dbReference type="ARBA" id="ARBA00023242"/>
    </source>
</evidence>
<comment type="function">
    <text evidence="5">Required for proper homologous chromosome pairing and efficient cross-over and intragenic recombination during meiosis.</text>
</comment>
<dbReference type="STRING" id="1076935.U4LK33"/>
<dbReference type="PIRSF" id="PIRSF026991">
    <property type="entry name" value="Mnd1"/>
    <property type="match status" value="1"/>
</dbReference>
<dbReference type="GO" id="GO:0003690">
    <property type="term" value="F:double-stranded DNA binding"/>
    <property type="evidence" value="ECO:0007669"/>
    <property type="project" value="InterPro"/>
</dbReference>
<evidence type="ECO:0000313" key="8">
    <source>
        <dbReference type="EMBL" id="CCX13056.1"/>
    </source>
</evidence>
<dbReference type="eggNOG" id="KOG3433">
    <property type="taxonomic scope" value="Eukaryota"/>
</dbReference>
<dbReference type="OMA" id="KMAQMRE"/>
<comment type="subcellular location">
    <subcellularLocation>
        <location evidence="1 5">Nucleus</location>
    </subcellularLocation>
</comment>
<evidence type="ECO:0000259" key="7">
    <source>
        <dbReference type="Pfam" id="PF03962"/>
    </source>
</evidence>
<name>U4LK33_PYROM</name>
<reference evidence="8 9" key="1">
    <citation type="journal article" date="2013" name="PLoS Genet.">
        <title>The genome and development-dependent transcriptomes of Pyronema confluens: a window into fungal evolution.</title>
        <authorList>
            <person name="Traeger S."/>
            <person name="Altegoer F."/>
            <person name="Freitag M."/>
            <person name="Gabaldon T."/>
            <person name="Kempken F."/>
            <person name="Kumar A."/>
            <person name="Marcet-Houben M."/>
            <person name="Poggeler S."/>
            <person name="Stajich J.E."/>
            <person name="Nowrousian M."/>
        </authorList>
    </citation>
    <scope>NUCLEOTIDE SEQUENCE [LARGE SCALE GENOMIC DNA]</scope>
    <source>
        <strain evidence="9">CBS 100304</strain>
        <tissue evidence="8">Vegetative mycelium</tissue>
    </source>
</reference>
<dbReference type="Proteomes" id="UP000018144">
    <property type="component" value="Unassembled WGS sequence"/>
</dbReference>
<sequence>MAPAKSLPPAKLSLVINYIRTQSVAYTLKDLEKLLPPAAGISSMLVKDYLAQLVADNLLTVEKIGSGNWYWSFPVDAKRQKENVLNLVTQERDKVQASLDAYQKQVNEEKERLASGDDGEDRVGLIDRVSALQRKKNELSAKIEAFSNCKGAEIVVTEAEKLRLKHNTVVDNLYALESHYKELVQNDPEKMAQMREHFGFEEEIDYIEKTG</sequence>
<dbReference type="InterPro" id="IPR040453">
    <property type="entry name" value="Mnd1_HTH"/>
</dbReference>
<feature type="coiled-coil region" evidence="6">
    <location>
        <begin position="85"/>
        <end position="112"/>
    </location>
</feature>
<evidence type="ECO:0000256" key="6">
    <source>
        <dbReference type="SAM" id="Coils"/>
    </source>
</evidence>
<dbReference type="AlphaFoldDB" id="U4LK33"/>
<feature type="domain" description="Mnd1 HTH" evidence="7">
    <location>
        <begin position="16"/>
        <end position="74"/>
    </location>
</feature>
<evidence type="ECO:0000256" key="3">
    <source>
        <dbReference type="ARBA" id="ARBA00023054"/>
    </source>
</evidence>
<keyword evidence="9" id="KW-1185">Reference proteome</keyword>
<proteinExistence type="inferred from homology"/>
<evidence type="ECO:0000256" key="2">
    <source>
        <dbReference type="ARBA" id="ARBA00005981"/>
    </source>
</evidence>
<dbReference type="Pfam" id="PF03962">
    <property type="entry name" value="Mnd1"/>
    <property type="match status" value="1"/>
</dbReference>
<dbReference type="InterPro" id="IPR005647">
    <property type="entry name" value="Mnd1"/>
</dbReference>